<dbReference type="EMBL" id="JAFKCS010000001">
    <property type="protein sequence ID" value="MBN7818415.1"/>
    <property type="molecule type" value="Genomic_DNA"/>
</dbReference>
<dbReference type="PROSITE" id="PS51819">
    <property type="entry name" value="VOC"/>
    <property type="match status" value="1"/>
</dbReference>
<proteinExistence type="predicted"/>
<evidence type="ECO:0000313" key="3">
    <source>
        <dbReference type="Proteomes" id="UP000663992"/>
    </source>
</evidence>
<dbReference type="InterPro" id="IPR029068">
    <property type="entry name" value="Glyas_Bleomycin-R_OHBP_Dase"/>
</dbReference>
<reference evidence="2 3" key="1">
    <citation type="submission" date="2021-03" db="EMBL/GenBank/DDBJ databases">
        <title>novel species isolated from a fishpond in China.</title>
        <authorList>
            <person name="Lu H."/>
            <person name="Cai Z."/>
        </authorList>
    </citation>
    <scope>NUCLEOTIDE SEQUENCE [LARGE SCALE GENOMIC DNA]</scope>
    <source>
        <strain evidence="2 3">Y57</strain>
    </source>
</reference>
<organism evidence="2 3">
    <name type="scientific">Bowmanella yangjiangensis</name>
    <dbReference type="NCBI Taxonomy" id="2811230"/>
    <lineage>
        <taxon>Bacteria</taxon>
        <taxon>Pseudomonadati</taxon>
        <taxon>Pseudomonadota</taxon>
        <taxon>Gammaproteobacteria</taxon>
        <taxon>Alteromonadales</taxon>
        <taxon>Alteromonadaceae</taxon>
        <taxon>Bowmanella</taxon>
    </lineage>
</organism>
<gene>
    <name evidence="2" type="ORF">J0A65_00990</name>
</gene>
<feature type="domain" description="VOC" evidence="1">
    <location>
        <begin position="8"/>
        <end position="116"/>
    </location>
</feature>
<dbReference type="Proteomes" id="UP000663992">
    <property type="component" value="Unassembled WGS sequence"/>
</dbReference>
<dbReference type="Gene3D" id="3.10.180.10">
    <property type="entry name" value="2,3-Dihydroxybiphenyl 1,2-Dioxygenase, domain 1"/>
    <property type="match status" value="1"/>
</dbReference>
<dbReference type="InterPro" id="IPR037523">
    <property type="entry name" value="VOC_core"/>
</dbReference>
<accession>A0ABS3CNY5</accession>
<keyword evidence="3" id="KW-1185">Reference proteome</keyword>
<comment type="caution">
    <text evidence="2">The sequence shown here is derived from an EMBL/GenBank/DDBJ whole genome shotgun (WGS) entry which is preliminary data.</text>
</comment>
<dbReference type="Pfam" id="PF18029">
    <property type="entry name" value="Glyoxalase_6"/>
    <property type="match status" value="1"/>
</dbReference>
<protein>
    <submittedName>
        <fullName evidence="2">VOC family protein</fullName>
    </submittedName>
</protein>
<dbReference type="SUPFAM" id="SSF54593">
    <property type="entry name" value="Glyoxalase/Bleomycin resistance protein/Dihydroxybiphenyl dioxygenase"/>
    <property type="match status" value="1"/>
</dbReference>
<dbReference type="InterPro" id="IPR052164">
    <property type="entry name" value="Anthracycline_SecMetBiosynth"/>
</dbReference>
<dbReference type="InterPro" id="IPR041581">
    <property type="entry name" value="Glyoxalase_6"/>
</dbReference>
<dbReference type="PANTHER" id="PTHR33993:SF5">
    <property type="entry name" value="GLYOXALASE"/>
    <property type="match status" value="1"/>
</dbReference>
<evidence type="ECO:0000259" key="1">
    <source>
        <dbReference type="PROSITE" id="PS51819"/>
    </source>
</evidence>
<evidence type="ECO:0000313" key="2">
    <source>
        <dbReference type="EMBL" id="MBN7818415.1"/>
    </source>
</evidence>
<dbReference type="RefSeq" id="WP_206592243.1">
    <property type="nucleotide sequence ID" value="NZ_JAFKCS010000001.1"/>
</dbReference>
<name>A0ABS3CNY5_9ALTE</name>
<sequence>MNKQKVMGIGGLFFRSQNPKALATWYSENLGIDIMQGIWIQQTGPTVFMPFSADTDYFPAKQNWMINFRVDDLDAMLTQLAQAGIEAETRAEWDSDIGRFARIYDPEGNPIELWQPAHSSE</sequence>
<dbReference type="PANTHER" id="PTHR33993">
    <property type="entry name" value="GLYOXALASE-RELATED"/>
    <property type="match status" value="1"/>
</dbReference>